<comment type="caution">
    <text evidence="3">The sequence shown here is derived from an EMBL/GenBank/DDBJ whole genome shotgun (WGS) entry which is preliminary data.</text>
</comment>
<feature type="non-terminal residue" evidence="3">
    <location>
        <position position="80"/>
    </location>
</feature>
<dbReference type="InterPro" id="IPR001940">
    <property type="entry name" value="Peptidase_S1C"/>
</dbReference>
<dbReference type="InterPro" id="IPR009003">
    <property type="entry name" value="Peptidase_S1_PA"/>
</dbReference>
<dbReference type="AlphaFoldDB" id="X1DPS4"/>
<dbReference type="PANTHER" id="PTHR43343">
    <property type="entry name" value="PEPTIDASE S12"/>
    <property type="match status" value="1"/>
</dbReference>
<evidence type="ECO:0000256" key="1">
    <source>
        <dbReference type="ARBA" id="ARBA00022670"/>
    </source>
</evidence>
<evidence type="ECO:0000313" key="3">
    <source>
        <dbReference type="EMBL" id="GAH22202.1"/>
    </source>
</evidence>
<dbReference type="PRINTS" id="PR00834">
    <property type="entry name" value="PROTEASES2C"/>
</dbReference>
<evidence type="ECO:0000256" key="2">
    <source>
        <dbReference type="ARBA" id="ARBA00022801"/>
    </source>
</evidence>
<dbReference type="Gene3D" id="2.40.10.120">
    <property type="match status" value="1"/>
</dbReference>
<dbReference type="GO" id="GO:0006508">
    <property type="term" value="P:proteolysis"/>
    <property type="evidence" value="ECO:0007669"/>
    <property type="project" value="UniProtKB-KW"/>
</dbReference>
<protein>
    <submittedName>
        <fullName evidence="3">Uncharacterized protein</fullName>
    </submittedName>
</protein>
<reference evidence="3" key="1">
    <citation type="journal article" date="2014" name="Front. Microbiol.">
        <title>High frequency of phylogenetically diverse reductive dehalogenase-homologous genes in deep subseafloor sedimentary metagenomes.</title>
        <authorList>
            <person name="Kawai M."/>
            <person name="Futagami T."/>
            <person name="Toyoda A."/>
            <person name="Takaki Y."/>
            <person name="Nishi S."/>
            <person name="Hori S."/>
            <person name="Arai W."/>
            <person name="Tsubouchi T."/>
            <person name="Morono Y."/>
            <person name="Uchiyama I."/>
            <person name="Ito T."/>
            <person name="Fujiyama A."/>
            <person name="Inagaki F."/>
            <person name="Takami H."/>
        </authorList>
    </citation>
    <scope>NUCLEOTIDE SEQUENCE</scope>
    <source>
        <strain evidence="3">Expedition CK06-06</strain>
    </source>
</reference>
<name>X1DPS4_9ZZZZ</name>
<dbReference type="SUPFAM" id="SSF50494">
    <property type="entry name" value="Trypsin-like serine proteases"/>
    <property type="match status" value="1"/>
</dbReference>
<dbReference type="Pfam" id="PF13365">
    <property type="entry name" value="Trypsin_2"/>
    <property type="match status" value="1"/>
</dbReference>
<gene>
    <name evidence="3" type="ORF">S01H4_66291</name>
</gene>
<dbReference type="PANTHER" id="PTHR43343:SF3">
    <property type="entry name" value="PROTEASE DO-LIKE 8, CHLOROPLASTIC"/>
    <property type="match status" value="1"/>
</dbReference>
<organism evidence="3">
    <name type="scientific">marine sediment metagenome</name>
    <dbReference type="NCBI Taxonomy" id="412755"/>
    <lineage>
        <taxon>unclassified sequences</taxon>
        <taxon>metagenomes</taxon>
        <taxon>ecological metagenomes</taxon>
    </lineage>
</organism>
<accession>X1DPS4</accession>
<dbReference type="EMBL" id="BART01040981">
    <property type="protein sequence ID" value="GAH22202.1"/>
    <property type="molecule type" value="Genomic_DNA"/>
</dbReference>
<dbReference type="InterPro" id="IPR051201">
    <property type="entry name" value="Chloro_Bact_Ser_Proteases"/>
</dbReference>
<keyword evidence="1" id="KW-0645">Protease</keyword>
<sequence>LVGADKNTDVAVIKIETDNLKAASFTSIDNVKVGDLVIAVGSPFGLRQNVTMGVISAKGRDITLSPETLPMVNLIQTDAA</sequence>
<dbReference type="GO" id="GO:0004252">
    <property type="term" value="F:serine-type endopeptidase activity"/>
    <property type="evidence" value="ECO:0007669"/>
    <property type="project" value="InterPro"/>
</dbReference>
<keyword evidence="2" id="KW-0378">Hydrolase</keyword>
<proteinExistence type="predicted"/>
<feature type="non-terminal residue" evidence="3">
    <location>
        <position position="1"/>
    </location>
</feature>